<keyword evidence="3" id="KW-1185">Reference proteome</keyword>
<dbReference type="Proteomes" id="UP001499930">
    <property type="component" value="Unassembled WGS sequence"/>
</dbReference>
<gene>
    <name evidence="2" type="ORF">GCM10017559_17760</name>
</gene>
<accession>A0ABN3XUD8</accession>
<comment type="caution">
    <text evidence="2">The sequence shown here is derived from an EMBL/GenBank/DDBJ whole genome shotgun (WGS) entry which is preliminary data.</text>
</comment>
<sequence>MTCRAAVSTSPPGHGFEDRAQPCRGPGELAGLLLGDLPLARITGPQALGGGGDEVARRREGAAPSLPGGQLVDQTHRHPDDRIGVTVEIHLTSYLLAF</sequence>
<organism evidence="2 3">
    <name type="scientific">Streptosporangium longisporum</name>
    <dbReference type="NCBI Taxonomy" id="46187"/>
    <lineage>
        <taxon>Bacteria</taxon>
        <taxon>Bacillati</taxon>
        <taxon>Actinomycetota</taxon>
        <taxon>Actinomycetes</taxon>
        <taxon>Streptosporangiales</taxon>
        <taxon>Streptosporangiaceae</taxon>
        <taxon>Streptosporangium</taxon>
    </lineage>
</organism>
<proteinExistence type="predicted"/>
<name>A0ABN3XUD8_9ACTN</name>
<reference evidence="2 3" key="1">
    <citation type="journal article" date="2019" name="Int. J. Syst. Evol. Microbiol.">
        <title>The Global Catalogue of Microorganisms (GCM) 10K type strain sequencing project: providing services to taxonomists for standard genome sequencing and annotation.</title>
        <authorList>
            <consortium name="The Broad Institute Genomics Platform"/>
            <consortium name="The Broad Institute Genome Sequencing Center for Infectious Disease"/>
            <person name="Wu L."/>
            <person name="Ma J."/>
        </authorList>
    </citation>
    <scope>NUCLEOTIDE SEQUENCE [LARGE SCALE GENOMIC DNA]</scope>
    <source>
        <strain evidence="2 3">JCM 3106</strain>
    </source>
</reference>
<evidence type="ECO:0000313" key="3">
    <source>
        <dbReference type="Proteomes" id="UP001499930"/>
    </source>
</evidence>
<feature type="region of interest" description="Disordered" evidence="1">
    <location>
        <begin position="1"/>
        <end position="22"/>
    </location>
</feature>
<protein>
    <submittedName>
        <fullName evidence="2">Uncharacterized protein</fullName>
    </submittedName>
</protein>
<evidence type="ECO:0000256" key="1">
    <source>
        <dbReference type="SAM" id="MobiDB-lite"/>
    </source>
</evidence>
<dbReference type="EMBL" id="BAAAWD010000006">
    <property type="protein sequence ID" value="GAA2997604.1"/>
    <property type="molecule type" value="Genomic_DNA"/>
</dbReference>
<evidence type="ECO:0000313" key="2">
    <source>
        <dbReference type="EMBL" id="GAA2997604.1"/>
    </source>
</evidence>